<keyword evidence="1" id="KW-0472">Membrane</keyword>
<protein>
    <submittedName>
        <fullName evidence="2">FtsX-like permease family protein</fullName>
    </submittedName>
</protein>
<gene>
    <name evidence="2" type="ORF">F3B98_16640</name>
</gene>
<feature type="transmembrane region" description="Helical" evidence="1">
    <location>
        <begin position="16"/>
        <end position="34"/>
    </location>
</feature>
<reference evidence="2 3" key="1">
    <citation type="journal article" date="2019" name="Nat. Med.">
        <title>A library of human gut bacterial isolates paired with longitudinal multiomics data enables mechanistic microbiome research.</title>
        <authorList>
            <person name="Poyet M."/>
            <person name="Groussin M."/>
            <person name="Gibbons S.M."/>
            <person name="Avila-Pacheco J."/>
            <person name="Jiang X."/>
            <person name="Kearney S.M."/>
            <person name="Perrotta A.R."/>
            <person name="Berdy B."/>
            <person name="Zhao S."/>
            <person name="Lieberman T.D."/>
            <person name="Swanson P.K."/>
            <person name="Smith M."/>
            <person name="Roesemann S."/>
            <person name="Alexander J.E."/>
            <person name="Rich S.A."/>
            <person name="Livny J."/>
            <person name="Vlamakis H."/>
            <person name="Clish C."/>
            <person name="Bullock K."/>
            <person name="Deik A."/>
            <person name="Scott J."/>
            <person name="Pierce K.A."/>
            <person name="Xavier R.J."/>
            <person name="Alm E.J."/>
        </authorList>
    </citation>
    <scope>NUCLEOTIDE SEQUENCE [LARGE SCALE GENOMIC DNA]</scope>
    <source>
        <strain evidence="2 3">BIOML-A14</strain>
    </source>
</reference>
<dbReference type="InterPro" id="IPR050250">
    <property type="entry name" value="Macrolide_Exporter_MacB"/>
</dbReference>
<dbReference type="Proteomes" id="UP000435985">
    <property type="component" value="Unassembled WGS sequence"/>
</dbReference>
<dbReference type="PANTHER" id="PTHR30572:SF4">
    <property type="entry name" value="ABC TRANSPORTER PERMEASE YTRF"/>
    <property type="match status" value="1"/>
</dbReference>
<feature type="transmembrane region" description="Helical" evidence="1">
    <location>
        <begin position="338"/>
        <end position="371"/>
    </location>
</feature>
<organism evidence="2 3">
    <name type="scientific">Bacteroides ovatus</name>
    <dbReference type="NCBI Taxonomy" id="28116"/>
    <lineage>
        <taxon>Bacteria</taxon>
        <taxon>Pseudomonadati</taxon>
        <taxon>Bacteroidota</taxon>
        <taxon>Bacteroidia</taxon>
        <taxon>Bacteroidales</taxon>
        <taxon>Bacteroidaceae</taxon>
        <taxon>Bacteroides</taxon>
    </lineage>
</organism>
<evidence type="ECO:0000313" key="2">
    <source>
        <dbReference type="EMBL" id="KAA4663031.1"/>
    </source>
</evidence>
<dbReference type="AlphaFoldDB" id="A0A414EBU0"/>
<dbReference type="GO" id="GO:0005886">
    <property type="term" value="C:plasma membrane"/>
    <property type="evidence" value="ECO:0007669"/>
    <property type="project" value="TreeGrafter"/>
</dbReference>
<evidence type="ECO:0000256" key="1">
    <source>
        <dbReference type="SAM" id="Phobius"/>
    </source>
</evidence>
<keyword evidence="1" id="KW-1133">Transmembrane helix</keyword>
<keyword evidence="1" id="KW-0812">Transmembrane</keyword>
<sequence>MVKHILTIIKNQRKNYLWILIELLVVFICLWYIVDYTGTYLYIRRQPVGFNIEHTYKLTLNEYTSDNAQYISSENKHTTIGEDLLNLQKNIRLHPDIEAVSISKYSQPYAATQYTNKRKFSQIHLNDSSVFMQRYEISPSFFRVFRISAQAGSIEKLEKNLSPQTIILSQEGEKRLIPGSSGIGKWVNIDKDALSRQITAICSPIRNTEYFKAEPCFYILLQDEHIASELNSNNLGEMELCIRVKPEKDNAEFPSCFLNDLTWQTNIGNLYVIDVLPTSVIRKTIISPMTSKFRPRLLMLFFLLVNIFLGISGVFWHRTQHRHEELGIRMAFGANRNNLHILLIGEGVLLLTIITIPATIMCFNICLAELIDTYWMDFTAVRFLTSIFVTYLLMAIMIISGIWYPAHLAMRLKLVEALSYE</sequence>
<dbReference type="PANTHER" id="PTHR30572">
    <property type="entry name" value="MEMBRANE COMPONENT OF TRANSPORTER-RELATED"/>
    <property type="match status" value="1"/>
</dbReference>
<proteinExistence type="predicted"/>
<name>A0A414EBU0_BACOV</name>
<feature type="transmembrane region" description="Helical" evidence="1">
    <location>
        <begin position="297"/>
        <end position="317"/>
    </location>
</feature>
<dbReference type="RefSeq" id="WP_022199928.1">
    <property type="nucleotide sequence ID" value="NZ_CP081917.1"/>
</dbReference>
<dbReference type="EMBL" id="VWFO01000022">
    <property type="protein sequence ID" value="KAA4663031.1"/>
    <property type="molecule type" value="Genomic_DNA"/>
</dbReference>
<evidence type="ECO:0000313" key="3">
    <source>
        <dbReference type="Proteomes" id="UP000435985"/>
    </source>
</evidence>
<dbReference type="GO" id="GO:0022857">
    <property type="term" value="F:transmembrane transporter activity"/>
    <property type="evidence" value="ECO:0007669"/>
    <property type="project" value="TreeGrafter"/>
</dbReference>
<feature type="transmembrane region" description="Helical" evidence="1">
    <location>
        <begin position="383"/>
        <end position="404"/>
    </location>
</feature>
<accession>A0A414EBU0</accession>
<comment type="caution">
    <text evidence="2">The sequence shown here is derived from an EMBL/GenBank/DDBJ whole genome shotgun (WGS) entry which is preliminary data.</text>
</comment>